<organism evidence="1 2">
    <name type="scientific">Sapientia aquatica</name>
    <dbReference type="NCBI Taxonomy" id="1549640"/>
    <lineage>
        <taxon>Bacteria</taxon>
        <taxon>Pseudomonadati</taxon>
        <taxon>Pseudomonadota</taxon>
        <taxon>Betaproteobacteria</taxon>
        <taxon>Burkholderiales</taxon>
        <taxon>Oxalobacteraceae</taxon>
        <taxon>Sapientia</taxon>
    </lineage>
</organism>
<dbReference type="RefSeq" id="WP_133327244.1">
    <property type="nucleotide sequence ID" value="NZ_SMYL01000003.1"/>
</dbReference>
<comment type="caution">
    <text evidence="1">The sequence shown here is derived from an EMBL/GenBank/DDBJ whole genome shotgun (WGS) entry which is preliminary data.</text>
</comment>
<protein>
    <submittedName>
        <fullName evidence="1">Uncharacterized protein</fullName>
    </submittedName>
</protein>
<dbReference type="Pfam" id="PF14430">
    <property type="entry name" value="Imm1"/>
    <property type="match status" value="1"/>
</dbReference>
<dbReference type="Proteomes" id="UP000294829">
    <property type="component" value="Unassembled WGS sequence"/>
</dbReference>
<dbReference type="OrthoDB" id="2081738at2"/>
<proteinExistence type="predicted"/>
<keyword evidence="2" id="KW-1185">Reference proteome</keyword>
<name>A0A4V3AUV5_9BURK</name>
<reference evidence="1 2" key="1">
    <citation type="submission" date="2019-03" db="EMBL/GenBank/DDBJ databases">
        <title>Sapientia aquatica gen. nov., sp. nov., isolated from a crater lake.</title>
        <authorList>
            <person name="Felfoldi T."/>
            <person name="Szabo A."/>
            <person name="Toth E."/>
            <person name="Schumann P."/>
            <person name="Keki Z."/>
            <person name="Marialigeti K."/>
            <person name="Mathe I."/>
        </authorList>
    </citation>
    <scope>NUCLEOTIDE SEQUENCE [LARGE SCALE GENOMIC DNA]</scope>
    <source>
        <strain evidence="1 2">SA-152</strain>
    </source>
</reference>
<dbReference type="InterPro" id="IPR025680">
    <property type="entry name" value="DddI"/>
</dbReference>
<dbReference type="EMBL" id="SMYL01000003">
    <property type="protein sequence ID" value="TDK66400.1"/>
    <property type="molecule type" value="Genomic_DNA"/>
</dbReference>
<evidence type="ECO:0000313" key="1">
    <source>
        <dbReference type="EMBL" id="TDK66400.1"/>
    </source>
</evidence>
<sequence>MVNITFNDQPQEITTIQELGDAIDRFDQESQFEIWANVQNGPAMCMLRSGSNSFLMYLREAGDSGFTSRGTQDQVGNTTYLLSNGQLDDYPRSWSIDVEQCYKAISYFFVNGGTKPDWIHWHED</sequence>
<dbReference type="AlphaFoldDB" id="A0A4V3AUV5"/>
<evidence type="ECO:0000313" key="2">
    <source>
        <dbReference type="Proteomes" id="UP000294829"/>
    </source>
</evidence>
<accession>A0A4V3AUV5</accession>
<gene>
    <name evidence="1" type="ORF">E2I14_07960</name>
</gene>